<dbReference type="GO" id="GO:0043488">
    <property type="term" value="P:regulation of mRNA stability"/>
    <property type="evidence" value="ECO:0007669"/>
    <property type="project" value="TreeGrafter"/>
</dbReference>
<organism evidence="6 7">
    <name type="scientific">Candidozyma duobushaemuli</name>
    <dbReference type="NCBI Taxonomy" id="1231522"/>
    <lineage>
        <taxon>Eukaryota</taxon>
        <taxon>Fungi</taxon>
        <taxon>Dikarya</taxon>
        <taxon>Ascomycota</taxon>
        <taxon>Saccharomycotina</taxon>
        <taxon>Pichiomycetes</taxon>
        <taxon>Metschnikowiaceae</taxon>
        <taxon>Candidozyma</taxon>
    </lineage>
</organism>
<feature type="region of interest" description="Disordered" evidence="3">
    <location>
        <begin position="915"/>
        <end position="951"/>
    </location>
</feature>
<dbReference type="PROSITE" id="PS50235">
    <property type="entry name" value="USP_3"/>
    <property type="match status" value="1"/>
</dbReference>
<dbReference type="PROSITE" id="PS00973">
    <property type="entry name" value="USP_2"/>
    <property type="match status" value="1"/>
</dbReference>
<dbReference type="Pfam" id="PF00076">
    <property type="entry name" value="RRM_1"/>
    <property type="match status" value="3"/>
</dbReference>
<dbReference type="AlphaFoldDB" id="A0A2V1A9W9"/>
<feature type="domain" description="RRM" evidence="4">
    <location>
        <begin position="347"/>
        <end position="419"/>
    </location>
</feature>
<feature type="compositionally biased region" description="Polar residues" evidence="3">
    <location>
        <begin position="235"/>
        <end position="250"/>
    </location>
</feature>
<accession>A0A2V1A9W9</accession>
<proteinExistence type="predicted"/>
<dbReference type="InterPro" id="IPR035979">
    <property type="entry name" value="RBD_domain_sf"/>
</dbReference>
<dbReference type="InterPro" id="IPR028889">
    <property type="entry name" value="USP"/>
</dbReference>
<feature type="compositionally biased region" description="Acidic residues" evidence="3">
    <location>
        <begin position="1057"/>
        <end position="1066"/>
    </location>
</feature>
<evidence type="ECO:0008006" key="8">
    <source>
        <dbReference type="Google" id="ProtNLM"/>
    </source>
</evidence>
<dbReference type="InterPro" id="IPR050825">
    <property type="entry name" value="RBM42_RBP45_47-like"/>
</dbReference>
<reference evidence="6 7" key="1">
    <citation type="submission" date="2017-12" db="EMBL/GenBank/DDBJ databases">
        <title>Genome Sequence of the Amphotericin B-resistant Candida duobushaemulonii strain, B09383.</title>
        <authorList>
            <person name="Chow N.A."/>
            <person name="Gade L."/>
            <person name="Batra D."/>
            <person name="Rowe L.A."/>
            <person name="Loparev V.N."/>
            <person name="Litvintseva A.P."/>
        </authorList>
    </citation>
    <scope>NUCLEOTIDE SEQUENCE [LARGE SCALE GENOMIC DNA]</scope>
    <source>
        <strain evidence="6 7">B09383</strain>
    </source>
</reference>
<dbReference type="GO" id="GO:0016579">
    <property type="term" value="P:protein deubiquitination"/>
    <property type="evidence" value="ECO:0007669"/>
    <property type="project" value="InterPro"/>
</dbReference>
<dbReference type="InterPro" id="IPR003954">
    <property type="entry name" value="RRM_euk-type"/>
</dbReference>
<dbReference type="InterPro" id="IPR012677">
    <property type="entry name" value="Nucleotide-bd_a/b_plait_sf"/>
</dbReference>
<dbReference type="GO" id="GO:0003729">
    <property type="term" value="F:mRNA binding"/>
    <property type="evidence" value="ECO:0007669"/>
    <property type="project" value="InterPro"/>
</dbReference>
<dbReference type="Gene3D" id="3.90.70.10">
    <property type="entry name" value="Cysteine proteinases"/>
    <property type="match status" value="1"/>
</dbReference>
<dbReference type="SMART" id="SM00360">
    <property type="entry name" value="RRM"/>
    <property type="match status" value="3"/>
</dbReference>
<evidence type="ECO:0000313" key="7">
    <source>
        <dbReference type="Proteomes" id="UP000244406"/>
    </source>
</evidence>
<dbReference type="Pfam" id="PF00443">
    <property type="entry name" value="UCH"/>
    <property type="match status" value="1"/>
</dbReference>
<feature type="region of interest" description="Disordered" evidence="3">
    <location>
        <begin position="1"/>
        <end position="58"/>
    </location>
</feature>
<keyword evidence="1 2" id="KW-0694">RNA-binding</keyword>
<evidence type="ECO:0000313" key="6">
    <source>
        <dbReference type="EMBL" id="PVH15177.1"/>
    </source>
</evidence>
<dbReference type="CDD" id="cd02662">
    <property type="entry name" value="Peptidase_C19F"/>
    <property type="match status" value="1"/>
</dbReference>
<dbReference type="InterPro" id="IPR018200">
    <property type="entry name" value="USP_CS"/>
</dbReference>
<dbReference type="Gene3D" id="3.30.70.330">
    <property type="match status" value="3"/>
</dbReference>
<sequence>MSEQQNHIPQAPTIEATTSDLTTQKASEQKAEFSNSPKSTTSTPNSQKQSQYNAASATNGGREISKKILYVGGLVKSVEETELKELFGTGDVFSVKILNDKNKPDLNYAFIEFHDESGAEKGLTSMNGKALHDNELRINYAFQSATFSTAQNPEQPVYNIFVGDLSPEVDDEALQKCFSVFNSLKSAHVMWDMQTSRSRGYGFVTFSTLSDAELALSTMNGKPLSGRNIRCNWASHKQNNKGGHPHSNNNMRHDNHPPANYNNYNNYNNHNRGPRQYRGYQSPNPILNGNGHTNGHMPQPFEPSPFPMASPQISDGSPMFGGPAINGAVMSPQSYDIVLRQTPSWQTTVYLGNIAHFTQQDDLIPLLQNFGFIVDFKFHPEKGCAFVKYDTHERAALAIVQLTGFSVNGRALKCGWGKSRGPPQGQYQNFNRNAFDKLSYQQFLENHVSGKISLISSIAKRNKGATTAIAILAASVAIFFPLAFNVPQILNKVLSSMNSNYRFLSSTGFGSRFGGSGTSSSSRETLFAMKNGGELGGISNDGNTCFMNSVIQSLASSKQLTQFIDRNINTEVQLMADANIPVSRMSQLRTNLVFTRALKKLLDDVNGAYGSRGKEFSTRGLLNKMPNGPKQNFFTGYSQEDAQEFYQLVMRIVEKEYKSISKSREATPEPESESESKDDSVKFIDSKLLTRLPFGCDNLGKLGNVYVPAHQVDPNIPDSEGKVLPLELVTPVDGVSAERIGCLTCGEVGGIRYSVLSGLSLNLPYDASSYSNFTLHQLLNEWSKPEMIDEVNCNRCGLMQTKEFLSDSIKSNSNERLSADFQKRISEIDDELAKDHISDEVFERLTTKSMIRKTTKTKQALLSRPPPLLCIHINRSVFDPRTYMIVKNSKTVRFPFKLDLNPYVAEPKDVNMDARLPFRKQDSTYNGTSNELHSEDEKEAPQPNSDVPHSANPDLLYNLKAVISHYGTHNYGHYICYRKYRGTWWRISDESVYVVNEAEVLSSQGTFMLFYEWDDQVVENLVQLDDEELEKEADASEVQNNKLDDSQNIDESSSSSSDEEDEGDVMDELKIEKSNSHESATSDGAVDATAKNVEDATSSQDQYRLGEERAFHV</sequence>
<evidence type="ECO:0000256" key="2">
    <source>
        <dbReference type="PROSITE-ProRule" id="PRU00176"/>
    </source>
</evidence>
<dbReference type="RefSeq" id="XP_025336117.1">
    <property type="nucleotide sequence ID" value="XM_025481499.1"/>
</dbReference>
<dbReference type="SMART" id="SM00361">
    <property type="entry name" value="RRM_1"/>
    <property type="match status" value="2"/>
</dbReference>
<feature type="compositionally biased region" description="Low complexity" evidence="3">
    <location>
        <begin position="34"/>
        <end position="51"/>
    </location>
</feature>
<dbReference type="GeneID" id="37003014"/>
<name>A0A2V1A9W9_9ASCO</name>
<dbReference type="GO" id="GO:0004843">
    <property type="term" value="F:cysteine-type deubiquitinase activity"/>
    <property type="evidence" value="ECO:0007669"/>
    <property type="project" value="InterPro"/>
</dbReference>
<gene>
    <name evidence="6" type="ORF">CXQ87_003014</name>
</gene>
<feature type="region of interest" description="Disordered" evidence="3">
    <location>
        <begin position="234"/>
        <end position="262"/>
    </location>
</feature>
<feature type="domain" description="USP" evidence="5">
    <location>
        <begin position="536"/>
        <end position="1014"/>
    </location>
</feature>
<evidence type="ECO:0000259" key="5">
    <source>
        <dbReference type="PROSITE" id="PS50235"/>
    </source>
</evidence>
<evidence type="ECO:0000256" key="3">
    <source>
        <dbReference type="SAM" id="MobiDB-lite"/>
    </source>
</evidence>
<feature type="compositionally biased region" description="Basic and acidic residues" evidence="3">
    <location>
        <begin position="1067"/>
        <end position="1076"/>
    </location>
</feature>
<dbReference type="GO" id="GO:0010494">
    <property type="term" value="C:cytoplasmic stress granule"/>
    <property type="evidence" value="ECO:0007669"/>
    <property type="project" value="TreeGrafter"/>
</dbReference>
<protein>
    <recommendedName>
        <fullName evidence="8">Ubiquitin carboxyl-terminal hydrolase</fullName>
    </recommendedName>
</protein>
<feature type="domain" description="RRM" evidence="4">
    <location>
        <begin position="158"/>
        <end position="236"/>
    </location>
</feature>
<dbReference type="PANTHER" id="PTHR47640">
    <property type="entry name" value="TRNA SELENOCYSTEINE 1-ASSOCIATED PROTEIN 1-RELATED-RELATED"/>
    <property type="match status" value="1"/>
</dbReference>
<feature type="domain" description="RRM" evidence="4">
    <location>
        <begin position="67"/>
        <end position="143"/>
    </location>
</feature>
<dbReference type="VEuPathDB" id="FungiDB:CXQ87_003014"/>
<comment type="caution">
    <text evidence="6">The sequence shown here is derived from an EMBL/GenBank/DDBJ whole genome shotgun (WGS) entry which is preliminary data.</text>
</comment>
<dbReference type="InterPro" id="IPR001394">
    <property type="entry name" value="Peptidase_C19_UCH"/>
</dbReference>
<dbReference type="EMBL" id="PKFP01000003">
    <property type="protein sequence ID" value="PVH15177.1"/>
    <property type="molecule type" value="Genomic_DNA"/>
</dbReference>
<dbReference type="PROSITE" id="PS00972">
    <property type="entry name" value="USP_1"/>
    <property type="match status" value="1"/>
</dbReference>
<feature type="compositionally biased region" description="Basic and acidic residues" evidence="3">
    <location>
        <begin position="1104"/>
        <end position="1113"/>
    </location>
</feature>
<dbReference type="PROSITE" id="PS50102">
    <property type="entry name" value="RRM"/>
    <property type="match status" value="3"/>
</dbReference>
<dbReference type="SUPFAM" id="SSF54001">
    <property type="entry name" value="Cysteine proteinases"/>
    <property type="match status" value="1"/>
</dbReference>
<dbReference type="InterPro" id="IPR038765">
    <property type="entry name" value="Papain-like_cys_pep_sf"/>
</dbReference>
<feature type="region of interest" description="Disordered" evidence="3">
    <location>
        <begin position="1030"/>
        <end position="1113"/>
    </location>
</feature>
<evidence type="ECO:0000259" key="4">
    <source>
        <dbReference type="PROSITE" id="PS50102"/>
    </source>
</evidence>
<dbReference type="GO" id="GO:0034063">
    <property type="term" value="P:stress granule assembly"/>
    <property type="evidence" value="ECO:0007669"/>
    <property type="project" value="TreeGrafter"/>
</dbReference>
<evidence type="ECO:0000256" key="1">
    <source>
        <dbReference type="ARBA" id="ARBA00022884"/>
    </source>
</evidence>
<dbReference type="Proteomes" id="UP000244406">
    <property type="component" value="Unassembled WGS sequence"/>
</dbReference>
<dbReference type="PANTHER" id="PTHR47640:SF5">
    <property type="entry name" value="RRM DOMAIN-CONTAINING PROTEIN"/>
    <property type="match status" value="1"/>
</dbReference>
<keyword evidence="7" id="KW-1185">Reference proteome</keyword>
<dbReference type="InterPro" id="IPR000504">
    <property type="entry name" value="RRM_dom"/>
</dbReference>
<feature type="compositionally biased region" description="Polar residues" evidence="3">
    <location>
        <begin position="15"/>
        <end position="26"/>
    </location>
</feature>
<dbReference type="GO" id="GO:0000184">
    <property type="term" value="P:nuclear-transcribed mRNA catabolic process, nonsense-mediated decay"/>
    <property type="evidence" value="ECO:0007669"/>
    <property type="project" value="TreeGrafter"/>
</dbReference>
<dbReference type="SUPFAM" id="SSF54928">
    <property type="entry name" value="RNA-binding domain, RBD"/>
    <property type="match status" value="3"/>
</dbReference>